<dbReference type="InterPro" id="IPR029045">
    <property type="entry name" value="ClpP/crotonase-like_dom_sf"/>
</dbReference>
<feature type="region of interest" description="Disordered" evidence="5">
    <location>
        <begin position="304"/>
        <end position="330"/>
    </location>
</feature>
<dbReference type="GO" id="GO:0006508">
    <property type="term" value="P:proteolysis"/>
    <property type="evidence" value="ECO:0007669"/>
    <property type="project" value="UniProtKB-KW"/>
</dbReference>
<proteinExistence type="inferred from homology"/>
<evidence type="ECO:0000259" key="6">
    <source>
        <dbReference type="Pfam" id="PF01343"/>
    </source>
</evidence>
<reference evidence="7 8" key="1">
    <citation type="submission" date="2019-12" db="EMBL/GenBank/DDBJ databases">
        <title>Isolation and characterization of three novel carbon monoxide-oxidizing members of Halobacteria from salione crusts and soils.</title>
        <authorList>
            <person name="Myers M.R."/>
            <person name="King G.M."/>
        </authorList>
    </citation>
    <scope>NUCLEOTIDE SEQUENCE [LARGE SCALE GENOMIC DNA]</scope>
    <source>
        <strain evidence="7 8">WSH3</strain>
    </source>
</reference>
<protein>
    <submittedName>
        <fullName evidence="7">S49 family peptidase</fullName>
    </submittedName>
</protein>
<evidence type="ECO:0000256" key="5">
    <source>
        <dbReference type="SAM" id="MobiDB-lite"/>
    </source>
</evidence>
<evidence type="ECO:0000256" key="3">
    <source>
        <dbReference type="ARBA" id="ARBA00022801"/>
    </source>
</evidence>
<dbReference type="InterPro" id="IPR002142">
    <property type="entry name" value="Peptidase_S49"/>
</dbReference>
<dbReference type="GO" id="GO:0008236">
    <property type="term" value="F:serine-type peptidase activity"/>
    <property type="evidence" value="ECO:0007669"/>
    <property type="project" value="UniProtKB-KW"/>
</dbReference>
<dbReference type="Pfam" id="PF01343">
    <property type="entry name" value="Peptidase_S49"/>
    <property type="match status" value="1"/>
</dbReference>
<keyword evidence="8" id="KW-1185">Reference proteome</keyword>
<feature type="domain" description="Peptidase S49" evidence="6">
    <location>
        <begin position="99"/>
        <end position="143"/>
    </location>
</feature>
<feature type="compositionally biased region" description="Polar residues" evidence="5">
    <location>
        <begin position="309"/>
        <end position="324"/>
    </location>
</feature>
<gene>
    <name evidence="7" type="ORF">GRX03_15700</name>
</gene>
<dbReference type="CDD" id="cd07023">
    <property type="entry name" value="S49_Sppa_N_C"/>
    <property type="match status" value="1"/>
</dbReference>
<organism evidence="7 8">
    <name type="scientific">Halovenus carboxidivorans</name>
    <dbReference type="NCBI Taxonomy" id="2692199"/>
    <lineage>
        <taxon>Archaea</taxon>
        <taxon>Methanobacteriati</taxon>
        <taxon>Methanobacteriota</taxon>
        <taxon>Stenosarchaea group</taxon>
        <taxon>Halobacteria</taxon>
        <taxon>Halobacteriales</taxon>
        <taxon>Haloarculaceae</taxon>
        <taxon>Halovenus</taxon>
    </lineage>
</organism>
<accession>A0A6B0TCB7</accession>
<keyword evidence="2" id="KW-0645">Protease</keyword>
<keyword evidence="3" id="KW-0378">Hydrolase</keyword>
<evidence type="ECO:0000256" key="4">
    <source>
        <dbReference type="ARBA" id="ARBA00022825"/>
    </source>
</evidence>
<feature type="region of interest" description="Disordered" evidence="5">
    <location>
        <begin position="141"/>
        <end position="169"/>
    </location>
</feature>
<name>A0A6B0TCB7_9EURY</name>
<dbReference type="PANTHER" id="PTHR42987">
    <property type="entry name" value="PEPTIDASE S49"/>
    <property type="match status" value="1"/>
</dbReference>
<evidence type="ECO:0000256" key="2">
    <source>
        <dbReference type="ARBA" id="ARBA00022670"/>
    </source>
</evidence>
<dbReference type="OrthoDB" id="27099at2157"/>
<dbReference type="Proteomes" id="UP000466535">
    <property type="component" value="Unassembled WGS sequence"/>
</dbReference>
<dbReference type="PANTHER" id="PTHR42987:SF4">
    <property type="entry name" value="PROTEASE SOHB-RELATED"/>
    <property type="match status" value="1"/>
</dbReference>
<dbReference type="RefSeq" id="WP_159765305.1">
    <property type="nucleotide sequence ID" value="NZ_WUUT01000008.1"/>
</dbReference>
<keyword evidence="4" id="KW-0720">Serine protease</keyword>
<evidence type="ECO:0000313" key="7">
    <source>
        <dbReference type="EMBL" id="MXR53042.1"/>
    </source>
</evidence>
<dbReference type="EMBL" id="WUUT01000008">
    <property type="protein sequence ID" value="MXR53042.1"/>
    <property type="molecule type" value="Genomic_DNA"/>
</dbReference>
<dbReference type="Gene3D" id="3.90.226.10">
    <property type="entry name" value="2-enoyl-CoA Hydratase, Chain A, domain 1"/>
    <property type="match status" value="1"/>
</dbReference>
<dbReference type="AlphaFoldDB" id="A0A6B0TCB7"/>
<dbReference type="SUPFAM" id="SSF52096">
    <property type="entry name" value="ClpP/crotonase"/>
    <property type="match status" value="1"/>
</dbReference>
<dbReference type="InterPro" id="IPR047272">
    <property type="entry name" value="S49_SppA_C"/>
</dbReference>
<evidence type="ECO:0000256" key="1">
    <source>
        <dbReference type="ARBA" id="ARBA00008683"/>
    </source>
</evidence>
<comment type="caution">
    <text evidence="7">The sequence shown here is derived from an EMBL/GenBank/DDBJ whole genome shotgun (WGS) entry which is preliminary data.</text>
</comment>
<comment type="similarity">
    <text evidence="1">Belongs to the peptidase S49 family.</text>
</comment>
<evidence type="ECO:0000313" key="8">
    <source>
        <dbReference type="Proteomes" id="UP000466535"/>
    </source>
</evidence>
<sequence>MPVGPLDSRRGQIALVAVLAVAAGAVLAPQVYSSTSGPDGTVAVIELEGTIDESTAQFVEGQLRDARRNDSIKAVVLEVNSPGGLPAQSERIYAAVERTSQQMPVIAAVDTLGASGAYLSIVPADDIYVAPSAQAVGSVGVTGTAPQPLTPSAGDTGPNKGSTHPDDARANRETLANLFLESVMTQRGDEIELSREEVSRANVYLGTEAVENGFADELGFVSDAINDAANRAGLDSYEVDTRRAEQQQNPLSSLPLQTEDGRVVVGQDQKTLNGNLILAVAPQYVDEVVPPEYEVVYHSGEYVPEAARQSGSSETAPTQESTAEQGGDEK</sequence>